<dbReference type="EMBL" id="BAABCW010000001">
    <property type="protein sequence ID" value="GAA4106165.1"/>
    <property type="molecule type" value="Genomic_DNA"/>
</dbReference>
<dbReference type="Pfam" id="PF13306">
    <property type="entry name" value="LRR_5"/>
    <property type="match status" value="2"/>
</dbReference>
<dbReference type="PANTHER" id="PTHR45661:SF3">
    <property type="entry name" value="IG-LIKE DOMAIN-CONTAINING PROTEIN"/>
    <property type="match status" value="1"/>
</dbReference>
<accession>A0ABP7X6R9</accession>
<protein>
    <submittedName>
        <fullName evidence="3">Leucine-rich repeat domain-containing protein</fullName>
    </submittedName>
</protein>
<dbReference type="RefSeq" id="WP_344923686.1">
    <property type="nucleotide sequence ID" value="NZ_BAABCW010000001.1"/>
</dbReference>
<reference evidence="4" key="1">
    <citation type="journal article" date="2019" name="Int. J. Syst. Evol. Microbiol.">
        <title>The Global Catalogue of Microorganisms (GCM) 10K type strain sequencing project: providing services to taxonomists for standard genome sequencing and annotation.</title>
        <authorList>
            <consortium name="The Broad Institute Genomics Platform"/>
            <consortium name="The Broad Institute Genome Sequencing Center for Infectious Disease"/>
            <person name="Wu L."/>
            <person name="Ma J."/>
        </authorList>
    </citation>
    <scope>NUCLEOTIDE SEQUENCE [LARGE SCALE GENOMIC DNA]</scope>
    <source>
        <strain evidence="4">JCM 17106</strain>
    </source>
</reference>
<dbReference type="Gene3D" id="3.80.10.10">
    <property type="entry name" value="Ribonuclease Inhibitor"/>
    <property type="match status" value="2"/>
</dbReference>
<comment type="caution">
    <text evidence="3">The sequence shown here is derived from an EMBL/GenBank/DDBJ whole genome shotgun (WGS) entry which is preliminary data.</text>
</comment>
<sequence length="430" mass="46592">MKKLILVCALLFNSLLFAQDFTVNDIEYTITFTNTVELSNYKGTSTTVTIPTTVTYDSVTFSVTSIGNEAFLDKNLISVTIPDSITTIGDYAFSNNNKLTNVISESLDPATLADTIFGDHSSINLSIPSNTEETYQTAGWTGFDTILLFNLTFIVDDIQYTITSLTDQTTVEVSDYTGISTTVAIPTTVTYNNISFTVTTIGHAAFAQKGLTSVTIPDTVTTIRDYAFAENDLISIAFPNGVKYIGFDAFWNNDLTSVTIPDSITTIIGGAFADNQLTSVTIPDSVTSIGDYAFFGNNLTSVTSESLNPTTLANNVFDNRSVIDLSIPEGTILTYETAGWTGFNSVTEANTLSTYENTILENLSFTNYANSIVITTTNGIRLENVSLYNISGQRVLASRQSEISINYLASGVYIAQLTTNVGTVIKKFAK</sequence>
<dbReference type="InterPro" id="IPR026906">
    <property type="entry name" value="LRR_5"/>
</dbReference>
<organism evidence="3 4">
    <name type="scientific">Aquimarina addita</name>
    <dbReference type="NCBI Taxonomy" id="870485"/>
    <lineage>
        <taxon>Bacteria</taxon>
        <taxon>Pseudomonadati</taxon>
        <taxon>Bacteroidota</taxon>
        <taxon>Flavobacteriia</taxon>
        <taxon>Flavobacteriales</taxon>
        <taxon>Flavobacteriaceae</taxon>
        <taxon>Aquimarina</taxon>
    </lineage>
</organism>
<dbReference type="Gene3D" id="3.40.50.12480">
    <property type="match status" value="1"/>
</dbReference>
<dbReference type="Proteomes" id="UP001500459">
    <property type="component" value="Unassembled WGS sequence"/>
</dbReference>
<evidence type="ECO:0000256" key="1">
    <source>
        <dbReference type="ARBA" id="ARBA00022729"/>
    </source>
</evidence>
<feature type="signal peptide" evidence="2">
    <location>
        <begin position="1"/>
        <end position="18"/>
    </location>
</feature>
<evidence type="ECO:0000256" key="2">
    <source>
        <dbReference type="SAM" id="SignalP"/>
    </source>
</evidence>
<dbReference type="PANTHER" id="PTHR45661">
    <property type="entry name" value="SURFACE ANTIGEN"/>
    <property type="match status" value="1"/>
</dbReference>
<proteinExistence type="predicted"/>
<keyword evidence="1 2" id="KW-0732">Signal</keyword>
<dbReference type="InterPro" id="IPR026444">
    <property type="entry name" value="Secre_tail"/>
</dbReference>
<evidence type="ECO:0000313" key="4">
    <source>
        <dbReference type="Proteomes" id="UP001500459"/>
    </source>
</evidence>
<feature type="chain" id="PRO_5047005220" evidence="2">
    <location>
        <begin position="19"/>
        <end position="430"/>
    </location>
</feature>
<gene>
    <name evidence="3" type="ORF">GCM10022393_00450</name>
</gene>
<dbReference type="NCBIfam" id="TIGR04183">
    <property type="entry name" value="Por_Secre_tail"/>
    <property type="match status" value="1"/>
</dbReference>
<keyword evidence="4" id="KW-1185">Reference proteome</keyword>
<evidence type="ECO:0000313" key="3">
    <source>
        <dbReference type="EMBL" id="GAA4106165.1"/>
    </source>
</evidence>
<dbReference type="InterPro" id="IPR032675">
    <property type="entry name" value="LRR_dom_sf"/>
</dbReference>
<name>A0ABP7X6R9_9FLAO</name>
<dbReference type="InterPro" id="IPR053139">
    <property type="entry name" value="Surface_bspA-like"/>
</dbReference>